<evidence type="ECO:0000256" key="4">
    <source>
        <dbReference type="ARBA" id="ARBA00023136"/>
    </source>
</evidence>
<feature type="transmembrane region" description="Helical" evidence="6">
    <location>
        <begin position="302"/>
        <end position="328"/>
    </location>
</feature>
<dbReference type="EMBL" id="FONY01000024">
    <property type="protein sequence ID" value="SFF29761.1"/>
    <property type="molecule type" value="Genomic_DNA"/>
</dbReference>
<feature type="transmembrane region" description="Helical" evidence="6">
    <location>
        <begin position="334"/>
        <end position="351"/>
    </location>
</feature>
<sequence>MNQTNILIYSTALLPFFSFLLCLVLSKHFFKQAAWIGTGLVFLSIISSSLLFKDIWINENTYTDVFQWFSLKGKSFEISIWIDKTSALLLWVVSLVSFLVHLFSISYMEKEKHLGRYFALLGVFTFAMQSLLLSSNLLIIYIFWELVGFCSYLLIGFWHEKPAAAHAAKKAFLVNRVGDTGFLLAIVLVWFSFNSLDLQVISHQNFGNLHFAFFIGIGFVLALCAKSAQLPLSVWLPSAMEGPTPVSALIHAATMVAAGIYLLIRVYFLLPAEILSFLVIIGTATAFFSAFSALSQTDIKKVLAYSTISQLGYMTVALGIGATQIALFHLLTHAFFKAGLFLCAGAIIHALHEQDMNKMGGLRKAMPITFVCYSICAFSLAGLPLFSGFLSKDLILSQVQLWAGASGWKWGILIILVLTSLLTAIYIGRQWSLVFIKTPSENTPTKLSESFISFFPLIVLAIFSVGFFYSSNPFIPENSWILVLEGYEVNHWLSMLSASMAVFGLFFAWCLYSCENVRQNAVMRVVLNSPLYRFSYHFFYLDAFYTKLFYRSWTWFSQKITHISFLDHLYEKYIIDEGLDLTKHNENLRINKLRKIFDLTVLGFVAVGWAKRLATFDNRRLDRLVNLLGIFWVSIGYVTAWIDKYLIDSFVKILTILALRIGWVVKSMQGGKVQLYFAWAIVGVLIVYILLAL</sequence>
<dbReference type="GO" id="GO:0008137">
    <property type="term" value="F:NADH dehydrogenase (ubiquinone) activity"/>
    <property type="evidence" value="ECO:0007669"/>
    <property type="project" value="InterPro"/>
</dbReference>
<dbReference type="GO" id="GO:0016020">
    <property type="term" value="C:membrane"/>
    <property type="evidence" value="ECO:0007669"/>
    <property type="project" value="UniProtKB-SubCell"/>
</dbReference>
<feature type="domain" description="NADH:quinone oxidoreductase/Mrp antiporter transmembrane" evidence="7">
    <location>
        <begin position="134"/>
        <end position="422"/>
    </location>
</feature>
<dbReference type="GO" id="GO:0003954">
    <property type="term" value="F:NADH dehydrogenase activity"/>
    <property type="evidence" value="ECO:0007669"/>
    <property type="project" value="TreeGrafter"/>
</dbReference>
<feature type="transmembrane region" description="Helical" evidence="6">
    <location>
        <begin position="491"/>
        <end position="514"/>
    </location>
</feature>
<evidence type="ECO:0000313" key="9">
    <source>
        <dbReference type="EMBL" id="SFF29761.1"/>
    </source>
</evidence>
<evidence type="ECO:0000256" key="3">
    <source>
        <dbReference type="ARBA" id="ARBA00022989"/>
    </source>
</evidence>
<keyword evidence="2 5" id="KW-0812">Transmembrane</keyword>
<dbReference type="PANTHER" id="PTHR42829">
    <property type="entry name" value="NADH-UBIQUINONE OXIDOREDUCTASE CHAIN 5"/>
    <property type="match status" value="1"/>
</dbReference>
<evidence type="ECO:0000256" key="1">
    <source>
        <dbReference type="ARBA" id="ARBA00004127"/>
    </source>
</evidence>
<feature type="transmembrane region" description="Helical" evidence="6">
    <location>
        <begin position="371"/>
        <end position="390"/>
    </location>
</feature>
<dbReference type="PRINTS" id="PR01434">
    <property type="entry name" value="NADHDHGNASE5"/>
</dbReference>
<dbReference type="InterPro" id="IPR018393">
    <property type="entry name" value="NADHpl_OxRdtase_5_subgr"/>
</dbReference>
<evidence type="ECO:0000259" key="7">
    <source>
        <dbReference type="Pfam" id="PF00361"/>
    </source>
</evidence>
<feature type="transmembrane region" description="Helical" evidence="6">
    <location>
        <begin position="410"/>
        <end position="429"/>
    </location>
</feature>
<dbReference type="InterPro" id="IPR001516">
    <property type="entry name" value="Proton_antipo_N"/>
</dbReference>
<reference evidence="10" key="1">
    <citation type="submission" date="2016-10" db="EMBL/GenBank/DDBJ databases">
        <authorList>
            <person name="Varghese N."/>
            <person name="Submissions S."/>
        </authorList>
    </citation>
    <scope>NUCLEOTIDE SEQUENCE [LARGE SCALE GENOMIC DNA]</scope>
    <source>
        <strain>GEY</strain>
        <strain evidence="10">DSM 9560</strain>
    </source>
</reference>
<dbReference type="Pfam" id="PF00361">
    <property type="entry name" value="Proton_antipo_M"/>
    <property type="match status" value="1"/>
</dbReference>
<dbReference type="Gene3D" id="1.20.5.2700">
    <property type="match status" value="1"/>
</dbReference>
<evidence type="ECO:0000256" key="6">
    <source>
        <dbReference type="SAM" id="Phobius"/>
    </source>
</evidence>
<protein>
    <submittedName>
        <fullName evidence="9">NADH dehydrogenase subunit L</fullName>
    </submittedName>
</protein>
<gene>
    <name evidence="9" type="ORF">SAMN04488541_102442</name>
</gene>
<feature type="transmembrane region" description="Helical" evidence="6">
    <location>
        <begin position="274"/>
        <end position="295"/>
    </location>
</feature>
<evidence type="ECO:0000313" key="10">
    <source>
        <dbReference type="Proteomes" id="UP000199513"/>
    </source>
</evidence>
<name>A0A1I2HMY1_9BACT</name>
<keyword evidence="4 6" id="KW-0472">Membrane</keyword>
<dbReference type="InterPro" id="IPR003945">
    <property type="entry name" value="NU5C-like"/>
</dbReference>
<organism evidence="9 10">
    <name type="scientific">Thermoflexibacter ruber</name>
    <dbReference type="NCBI Taxonomy" id="1003"/>
    <lineage>
        <taxon>Bacteria</taxon>
        <taxon>Pseudomonadati</taxon>
        <taxon>Bacteroidota</taxon>
        <taxon>Cytophagia</taxon>
        <taxon>Cytophagales</taxon>
        <taxon>Thermoflexibacteraceae</taxon>
        <taxon>Thermoflexibacter</taxon>
    </lineage>
</organism>
<feature type="transmembrane region" description="Helical" evidence="6">
    <location>
        <begin position="621"/>
        <end position="639"/>
    </location>
</feature>
<dbReference type="NCBIfam" id="TIGR01974">
    <property type="entry name" value="NDH_I_L"/>
    <property type="match status" value="1"/>
</dbReference>
<dbReference type="GO" id="GO:0042773">
    <property type="term" value="P:ATP synthesis coupled electron transport"/>
    <property type="evidence" value="ECO:0007669"/>
    <property type="project" value="InterPro"/>
</dbReference>
<dbReference type="OrthoDB" id="9807568at2"/>
<feature type="transmembrane region" description="Helical" evidence="6">
    <location>
        <begin position="88"/>
        <end position="107"/>
    </location>
</feature>
<comment type="subcellular location">
    <subcellularLocation>
        <location evidence="1">Endomembrane system</location>
        <topology evidence="1">Multi-pass membrane protein</topology>
    </subcellularLocation>
    <subcellularLocation>
        <location evidence="5">Membrane</location>
        <topology evidence="5">Multi-pass membrane protein</topology>
    </subcellularLocation>
</comment>
<proteinExistence type="predicted"/>
<evidence type="ECO:0000256" key="5">
    <source>
        <dbReference type="RuleBase" id="RU000320"/>
    </source>
</evidence>
<dbReference type="Pfam" id="PF00662">
    <property type="entry name" value="Proton_antipo_N"/>
    <property type="match status" value="1"/>
</dbReference>
<feature type="transmembrane region" description="Helical" evidence="6">
    <location>
        <begin position="33"/>
        <end position="52"/>
    </location>
</feature>
<feature type="transmembrane region" description="Helical" evidence="6">
    <location>
        <begin position="171"/>
        <end position="191"/>
    </location>
</feature>
<dbReference type="AlphaFoldDB" id="A0A1I2HMY1"/>
<keyword evidence="10" id="KW-1185">Reference proteome</keyword>
<accession>A0A1I2HMY1</accession>
<dbReference type="PANTHER" id="PTHR42829:SF2">
    <property type="entry name" value="NADH-UBIQUINONE OXIDOREDUCTASE CHAIN 5"/>
    <property type="match status" value="1"/>
</dbReference>
<dbReference type="STRING" id="1003.SAMN04488541_102442"/>
<feature type="transmembrane region" description="Helical" evidence="6">
    <location>
        <begin position="248"/>
        <end position="268"/>
    </location>
</feature>
<feature type="transmembrane region" description="Helical" evidence="6">
    <location>
        <begin position="211"/>
        <end position="236"/>
    </location>
</feature>
<dbReference type="Proteomes" id="UP000199513">
    <property type="component" value="Unassembled WGS sequence"/>
</dbReference>
<dbReference type="GO" id="GO:0015990">
    <property type="term" value="P:electron transport coupled proton transport"/>
    <property type="evidence" value="ECO:0007669"/>
    <property type="project" value="TreeGrafter"/>
</dbReference>
<evidence type="ECO:0000259" key="8">
    <source>
        <dbReference type="Pfam" id="PF00662"/>
    </source>
</evidence>
<feature type="transmembrane region" description="Helical" evidence="6">
    <location>
        <begin position="6"/>
        <end position="26"/>
    </location>
</feature>
<dbReference type="GO" id="GO:0012505">
    <property type="term" value="C:endomembrane system"/>
    <property type="evidence" value="ECO:0007669"/>
    <property type="project" value="UniProtKB-SubCell"/>
</dbReference>
<feature type="transmembrane region" description="Helical" evidence="6">
    <location>
        <begin position="450"/>
        <end position="471"/>
    </location>
</feature>
<dbReference type="RefSeq" id="WP_091546567.1">
    <property type="nucleotide sequence ID" value="NZ_FONY01000024.1"/>
</dbReference>
<feature type="transmembrane region" description="Helical" evidence="6">
    <location>
        <begin position="675"/>
        <end position="692"/>
    </location>
</feature>
<feature type="domain" description="NADH-Ubiquinone oxidoreductase (complex I) chain 5 N-terminal" evidence="8">
    <location>
        <begin position="68"/>
        <end position="118"/>
    </location>
</feature>
<dbReference type="InterPro" id="IPR001750">
    <property type="entry name" value="ND/Mrp_TM"/>
</dbReference>
<evidence type="ECO:0000256" key="2">
    <source>
        <dbReference type="ARBA" id="ARBA00022692"/>
    </source>
</evidence>
<feature type="transmembrane region" description="Helical" evidence="6">
    <location>
        <begin position="138"/>
        <end position="159"/>
    </location>
</feature>
<keyword evidence="3 6" id="KW-1133">Transmembrane helix</keyword>
<feature type="transmembrane region" description="Helical" evidence="6">
    <location>
        <begin position="114"/>
        <end position="132"/>
    </location>
</feature>